<accession>A0A396YWE2</accession>
<reference evidence="2" key="1">
    <citation type="submission" date="2018-05" db="EMBL/GenBank/DDBJ databases">
        <title>Leptospira yasudae sp. nov. and Leptospira stimsonii sp. nov., two pathogenic species of the genus Leptospira isolated from environmental sources.</title>
        <authorList>
            <person name="Casanovas-Massana A."/>
            <person name="Hamond C."/>
            <person name="Santos L.A."/>
            <person name="Hacker K.P."/>
            <person name="Balassiano I."/>
            <person name="Medeiros M.A."/>
            <person name="Reis M.G."/>
            <person name="Ko A.I."/>
            <person name="Wunder E.A."/>
        </authorList>
    </citation>
    <scope>NUCLEOTIDE SEQUENCE [LARGE SCALE GENOMIC DNA]</scope>
    <source>
        <strain evidence="2">Yale</strain>
    </source>
</reference>
<protein>
    <submittedName>
        <fullName evidence="1">Uncharacterized protein</fullName>
    </submittedName>
</protein>
<dbReference type="AlphaFoldDB" id="A0A396YWE2"/>
<dbReference type="Proteomes" id="UP000265798">
    <property type="component" value="Unassembled WGS sequence"/>
</dbReference>
<dbReference type="RefSeq" id="WP_118970440.1">
    <property type="nucleotide sequence ID" value="NZ_QHCT01000008.1"/>
</dbReference>
<proteinExistence type="predicted"/>
<dbReference type="EMBL" id="QHCT01000008">
    <property type="protein sequence ID" value="RHX85647.1"/>
    <property type="molecule type" value="Genomic_DNA"/>
</dbReference>
<gene>
    <name evidence="1" type="ORF">DLM75_20910</name>
</gene>
<comment type="caution">
    <text evidence="1">The sequence shown here is derived from an EMBL/GenBank/DDBJ whole genome shotgun (WGS) entry which is preliminary data.</text>
</comment>
<evidence type="ECO:0000313" key="2">
    <source>
        <dbReference type="Proteomes" id="UP000265798"/>
    </source>
</evidence>
<organism evidence="1 2">
    <name type="scientific">Leptospira stimsonii</name>
    <dbReference type="NCBI Taxonomy" id="2202203"/>
    <lineage>
        <taxon>Bacteria</taxon>
        <taxon>Pseudomonadati</taxon>
        <taxon>Spirochaetota</taxon>
        <taxon>Spirochaetia</taxon>
        <taxon>Leptospirales</taxon>
        <taxon>Leptospiraceae</taxon>
        <taxon>Leptospira</taxon>
    </lineage>
</organism>
<dbReference type="OrthoDB" id="348143at2"/>
<evidence type="ECO:0000313" key="1">
    <source>
        <dbReference type="EMBL" id="RHX85647.1"/>
    </source>
</evidence>
<name>A0A396YWE2_9LEPT</name>
<sequence>MKDKNKYLLDCYQAAFGTSIPSLLSERILSGEFINFSKKNFLQEESNRLFEVDLIKNFERPIGGLVDQSIRIAIAEGLNTDEPIAFAELKPAFEEDNFIYNFVLFPVYDSEDPCAVYLLKHKGNLGDEFEDEDEDGNEIRVESDLEFEMRPVFDSLADCFFTLEKM</sequence>